<dbReference type="EMBL" id="ML212208">
    <property type="protein sequence ID" value="TFK79018.1"/>
    <property type="molecule type" value="Genomic_DNA"/>
</dbReference>
<reference evidence="2 3" key="1">
    <citation type="journal article" date="2019" name="Nat. Ecol. Evol.">
        <title>Megaphylogeny resolves global patterns of mushroom evolution.</title>
        <authorList>
            <person name="Varga T."/>
            <person name="Krizsan K."/>
            <person name="Foldi C."/>
            <person name="Dima B."/>
            <person name="Sanchez-Garcia M."/>
            <person name="Sanchez-Ramirez S."/>
            <person name="Szollosi G.J."/>
            <person name="Szarkandi J.G."/>
            <person name="Papp V."/>
            <person name="Albert L."/>
            <person name="Andreopoulos W."/>
            <person name="Angelini C."/>
            <person name="Antonin V."/>
            <person name="Barry K.W."/>
            <person name="Bougher N.L."/>
            <person name="Buchanan P."/>
            <person name="Buyck B."/>
            <person name="Bense V."/>
            <person name="Catcheside P."/>
            <person name="Chovatia M."/>
            <person name="Cooper J."/>
            <person name="Damon W."/>
            <person name="Desjardin D."/>
            <person name="Finy P."/>
            <person name="Geml J."/>
            <person name="Haridas S."/>
            <person name="Hughes K."/>
            <person name="Justo A."/>
            <person name="Karasinski D."/>
            <person name="Kautmanova I."/>
            <person name="Kiss B."/>
            <person name="Kocsube S."/>
            <person name="Kotiranta H."/>
            <person name="LaButti K.M."/>
            <person name="Lechner B.E."/>
            <person name="Liimatainen K."/>
            <person name="Lipzen A."/>
            <person name="Lukacs Z."/>
            <person name="Mihaltcheva S."/>
            <person name="Morgado L.N."/>
            <person name="Niskanen T."/>
            <person name="Noordeloos M.E."/>
            <person name="Ohm R.A."/>
            <person name="Ortiz-Santana B."/>
            <person name="Ovrebo C."/>
            <person name="Racz N."/>
            <person name="Riley R."/>
            <person name="Savchenko A."/>
            <person name="Shiryaev A."/>
            <person name="Soop K."/>
            <person name="Spirin V."/>
            <person name="Szebenyi C."/>
            <person name="Tomsovsky M."/>
            <person name="Tulloss R.E."/>
            <person name="Uehling J."/>
            <person name="Grigoriev I.V."/>
            <person name="Vagvolgyi C."/>
            <person name="Papp T."/>
            <person name="Martin F.M."/>
            <person name="Miettinen O."/>
            <person name="Hibbett D.S."/>
            <person name="Nagy L.G."/>
        </authorList>
    </citation>
    <scope>NUCLEOTIDE SEQUENCE [LARGE SCALE GENOMIC DNA]</scope>
    <source>
        <strain evidence="2 3">HHB13444</strain>
    </source>
</reference>
<accession>A0A5C3NRM0</accession>
<evidence type="ECO:0000313" key="3">
    <source>
        <dbReference type="Proteomes" id="UP000308197"/>
    </source>
</evidence>
<dbReference type="AlphaFoldDB" id="A0A5C3NRM0"/>
<sequence length="167" mass="18300">MDGYERMVVRRQVARPAQATYDLKHTKEKKARHQYKSGMCGVVMVVQDAMNYADEWKQCCQREDKAGTPLDAPAIETAVTSPSDPQAACLCPETTVTPPSDPPSARSDPPTPGGVLSDPPHQTASLSDWDLPIPDNSYRVSDLDVLNAALARIRSAPLSLDRRSPRK</sequence>
<dbReference type="Proteomes" id="UP000308197">
    <property type="component" value="Unassembled WGS sequence"/>
</dbReference>
<organism evidence="2 3">
    <name type="scientific">Polyporus arcularius HHB13444</name>
    <dbReference type="NCBI Taxonomy" id="1314778"/>
    <lineage>
        <taxon>Eukaryota</taxon>
        <taxon>Fungi</taxon>
        <taxon>Dikarya</taxon>
        <taxon>Basidiomycota</taxon>
        <taxon>Agaricomycotina</taxon>
        <taxon>Agaricomycetes</taxon>
        <taxon>Polyporales</taxon>
        <taxon>Polyporaceae</taxon>
        <taxon>Polyporus</taxon>
    </lineage>
</organism>
<name>A0A5C3NRM0_9APHY</name>
<dbReference type="InParanoid" id="A0A5C3NRM0"/>
<feature type="region of interest" description="Disordered" evidence="1">
    <location>
        <begin position="78"/>
        <end position="134"/>
    </location>
</feature>
<gene>
    <name evidence="2" type="ORF">K466DRAFT_570489</name>
</gene>
<evidence type="ECO:0000256" key="1">
    <source>
        <dbReference type="SAM" id="MobiDB-lite"/>
    </source>
</evidence>
<protein>
    <submittedName>
        <fullName evidence="2">Uncharacterized protein</fullName>
    </submittedName>
</protein>
<proteinExistence type="predicted"/>
<keyword evidence="3" id="KW-1185">Reference proteome</keyword>
<evidence type="ECO:0000313" key="2">
    <source>
        <dbReference type="EMBL" id="TFK79018.1"/>
    </source>
</evidence>